<sequence length="355" mass="38858">MRSFPILSLCFGIAIASSQVRKHEICTVESLNDPLADDVPAITAALKKCGQTGRILFPANQTFSIRSPFDLSPCQACDFQINGVLSISRDWDYWEKQAAVINIPRTTAAIIRTDGNTGVIDANRFGWAGDESLLERIPKLFSISDESYNIYIRNLKIRNVPGIVFYVNSNSSSVHLDDIDIADAATTGLLVEQAKHVYVWNNTIRATGSCVTILPNSTNVQFEESTCITTGTTTTTPSGIWLRFMAGSGLDWIHNVFVKNVKAIGGMKVISLAADPGENTAHPIEIKNVTFTGITIEGPAEEAVYVEEGQGPLYATEITFRDFEGDVQKESDLRCGSSASQCEFSREDWNITVQG</sequence>
<dbReference type="SMART" id="SM00710">
    <property type="entry name" value="PbH1"/>
    <property type="match status" value="5"/>
</dbReference>
<dbReference type="RefSeq" id="XP_033681916.1">
    <property type="nucleotide sequence ID" value="XM_033832281.1"/>
</dbReference>
<organism evidence="15 16">
    <name type="scientific">Trematosphaeria pertusa</name>
    <dbReference type="NCBI Taxonomy" id="390896"/>
    <lineage>
        <taxon>Eukaryota</taxon>
        <taxon>Fungi</taxon>
        <taxon>Dikarya</taxon>
        <taxon>Ascomycota</taxon>
        <taxon>Pezizomycotina</taxon>
        <taxon>Dothideomycetes</taxon>
        <taxon>Pleosporomycetidae</taxon>
        <taxon>Pleosporales</taxon>
        <taxon>Massarineae</taxon>
        <taxon>Trematosphaeriaceae</taxon>
        <taxon>Trematosphaeria</taxon>
    </lineage>
</organism>
<dbReference type="InterPro" id="IPR006626">
    <property type="entry name" value="PbH1"/>
</dbReference>
<comment type="similarity">
    <text evidence="2 13">Belongs to the glycosyl hydrolase 28 family.</text>
</comment>
<keyword evidence="7" id="KW-0325">Glycoprotein</keyword>
<evidence type="ECO:0000256" key="14">
    <source>
        <dbReference type="SAM" id="SignalP"/>
    </source>
</evidence>
<gene>
    <name evidence="15" type="ORF">BU26DRAFT_55473</name>
</gene>
<keyword evidence="6 13" id="KW-0378">Hydrolase</keyword>
<dbReference type="PANTHER" id="PTHR31736">
    <property type="match status" value="1"/>
</dbReference>
<comment type="subcellular location">
    <subcellularLocation>
        <location evidence="1">Secreted</location>
    </subcellularLocation>
</comment>
<dbReference type="GO" id="GO:0004650">
    <property type="term" value="F:polygalacturonase activity"/>
    <property type="evidence" value="ECO:0007669"/>
    <property type="project" value="InterPro"/>
</dbReference>
<evidence type="ECO:0000313" key="16">
    <source>
        <dbReference type="Proteomes" id="UP000800094"/>
    </source>
</evidence>
<evidence type="ECO:0000256" key="4">
    <source>
        <dbReference type="ARBA" id="ARBA00022729"/>
    </source>
</evidence>
<dbReference type="EMBL" id="ML987198">
    <property type="protein sequence ID" value="KAF2246912.1"/>
    <property type="molecule type" value="Genomic_DNA"/>
</dbReference>
<dbReference type="GO" id="GO:0071555">
    <property type="term" value="P:cell wall organization"/>
    <property type="evidence" value="ECO:0007669"/>
    <property type="project" value="UniProtKB-KW"/>
</dbReference>
<reference evidence="15" key="1">
    <citation type="journal article" date="2020" name="Stud. Mycol.">
        <title>101 Dothideomycetes genomes: a test case for predicting lifestyles and emergence of pathogens.</title>
        <authorList>
            <person name="Haridas S."/>
            <person name="Albert R."/>
            <person name="Binder M."/>
            <person name="Bloem J."/>
            <person name="Labutti K."/>
            <person name="Salamov A."/>
            <person name="Andreopoulos B."/>
            <person name="Baker S."/>
            <person name="Barry K."/>
            <person name="Bills G."/>
            <person name="Bluhm B."/>
            <person name="Cannon C."/>
            <person name="Castanera R."/>
            <person name="Culley D."/>
            <person name="Daum C."/>
            <person name="Ezra D."/>
            <person name="Gonzalez J."/>
            <person name="Henrissat B."/>
            <person name="Kuo A."/>
            <person name="Liang C."/>
            <person name="Lipzen A."/>
            <person name="Lutzoni F."/>
            <person name="Magnuson J."/>
            <person name="Mondo S."/>
            <person name="Nolan M."/>
            <person name="Ohm R."/>
            <person name="Pangilinan J."/>
            <person name="Park H.-J."/>
            <person name="Ramirez L."/>
            <person name="Alfaro M."/>
            <person name="Sun H."/>
            <person name="Tritt A."/>
            <person name="Yoshinaga Y."/>
            <person name="Zwiers L.-H."/>
            <person name="Turgeon B."/>
            <person name="Goodwin S."/>
            <person name="Spatafora J."/>
            <person name="Crous P."/>
            <person name="Grigoriev I."/>
        </authorList>
    </citation>
    <scope>NUCLEOTIDE SEQUENCE</scope>
    <source>
        <strain evidence="15">CBS 122368</strain>
    </source>
</reference>
<accession>A0A6A6IAG1</accession>
<dbReference type="AlphaFoldDB" id="A0A6A6IAG1"/>
<name>A0A6A6IAG1_9PLEO</name>
<dbReference type="InterPro" id="IPR000743">
    <property type="entry name" value="Glyco_hydro_28"/>
</dbReference>
<dbReference type="Gene3D" id="2.160.20.10">
    <property type="entry name" value="Single-stranded right-handed beta-helix, Pectin lyase-like"/>
    <property type="match status" value="1"/>
</dbReference>
<dbReference type="Pfam" id="PF00295">
    <property type="entry name" value="Glyco_hydro_28"/>
    <property type="match status" value="1"/>
</dbReference>
<evidence type="ECO:0000256" key="11">
    <source>
        <dbReference type="ARBA" id="ARBA00023326"/>
    </source>
</evidence>
<feature type="chain" id="PRO_5025346999" evidence="14">
    <location>
        <begin position="19"/>
        <end position="355"/>
    </location>
</feature>
<evidence type="ECO:0000256" key="8">
    <source>
        <dbReference type="ARBA" id="ARBA00023277"/>
    </source>
</evidence>
<evidence type="ECO:0000256" key="12">
    <source>
        <dbReference type="ARBA" id="ARBA00037278"/>
    </source>
</evidence>
<dbReference type="GO" id="GO:0045490">
    <property type="term" value="P:pectin catabolic process"/>
    <property type="evidence" value="ECO:0007669"/>
    <property type="project" value="UniProtKB-ARBA"/>
</dbReference>
<evidence type="ECO:0000256" key="1">
    <source>
        <dbReference type="ARBA" id="ARBA00004613"/>
    </source>
</evidence>
<dbReference type="InterPro" id="IPR011050">
    <property type="entry name" value="Pectin_lyase_fold/virulence"/>
</dbReference>
<evidence type="ECO:0000256" key="5">
    <source>
        <dbReference type="ARBA" id="ARBA00022737"/>
    </source>
</evidence>
<evidence type="ECO:0000256" key="9">
    <source>
        <dbReference type="ARBA" id="ARBA00023295"/>
    </source>
</evidence>
<keyword evidence="4 14" id="KW-0732">Signal</keyword>
<keyword evidence="3" id="KW-0964">Secreted</keyword>
<comment type="function">
    <text evidence="12">Pectinolytic enzyme involved in the degradation of xylogalacturonan (xga), a galacturonan backbone heavily substituted with xylose, and which is one important component of the hairy regions of pectin. Activity requires a galacturonic acid backbone substituted with xylose.</text>
</comment>
<evidence type="ECO:0000256" key="10">
    <source>
        <dbReference type="ARBA" id="ARBA00023316"/>
    </source>
</evidence>
<keyword evidence="16" id="KW-1185">Reference proteome</keyword>
<keyword evidence="8" id="KW-0119">Carbohydrate metabolism</keyword>
<dbReference type="OrthoDB" id="187139at2759"/>
<dbReference type="GeneID" id="54585611"/>
<dbReference type="Proteomes" id="UP000800094">
    <property type="component" value="Unassembled WGS sequence"/>
</dbReference>
<keyword evidence="10" id="KW-0961">Cell wall biogenesis/degradation</keyword>
<keyword evidence="9 13" id="KW-0326">Glycosidase</keyword>
<evidence type="ECO:0000256" key="3">
    <source>
        <dbReference type="ARBA" id="ARBA00022525"/>
    </source>
</evidence>
<dbReference type="SUPFAM" id="SSF51126">
    <property type="entry name" value="Pectin lyase-like"/>
    <property type="match status" value="1"/>
</dbReference>
<evidence type="ECO:0000256" key="6">
    <source>
        <dbReference type="ARBA" id="ARBA00022801"/>
    </source>
</evidence>
<keyword evidence="11" id="KW-0624">Polysaccharide degradation</keyword>
<dbReference type="PANTHER" id="PTHR31736:SF9">
    <property type="entry name" value="ENDO-XYLOGALACTURONAN HYDROLASE A-RELATED"/>
    <property type="match status" value="1"/>
</dbReference>
<dbReference type="GO" id="GO:0005576">
    <property type="term" value="C:extracellular region"/>
    <property type="evidence" value="ECO:0007669"/>
    <property type="project" value="UniProtKB-SubCell"/>
</dbReference>
<feature type="signal peptide" evidence="14">
    <location>
        <begin position="1"/>
        <end position="18"/>
    </location>
</feature>
<evidence type="ECO:0000256" key="7">
    <source>
        <dbReference type="ARBA" id="ARBA00023180"/>
    </source>
</evidence>
<evidence type="ECO:0000256" key="2">
    <source>
        <dbReference type="ARBA" id="ARBA00008834"/>
    </source>
</evidence>
<keyword evidence="5" id="KW-0677">Repeat</keyword>
<protein>
    <submittedName>
        <fullName evidence="15">Glycoside hydrolase family 28 protein</fullName>
    </submittedName>
</protein>
<proteinExistence type="inferred from homology"/>
<evidence type="ECO:0000256" key="13">
    <source>
        <dbReference type="RuleBase" id="RU361169"/>
    </source>
</evidence>
<evidence type="ECO:0000313" key="15">
    <source>
        <dbReference type="EMBL" id="KAF2246912.1"/>
    </source>
</evidence>
<dbReference type="InterPro" id="IPR012334">
    <property type="entry name" value="Pectin_lyas_fold"/>
</dbReference>